<dbReference type="Proteomes" id="UP000191905">
    <property type="component" value="Unassembled WGS sequence"/>
</dbReference>
<proteinExistence type="predicted"/>
<accession>A0A1V8RRC3</accession>
<organism evidence="1 2">
    <name type="scientific">Manganibacter manganicus</name>
    <dbReference type="NCBI Taxonomy" id="1873176"/>
    <lineage>
        <taxon>Bacteria</taxon>
        <taxon>Pseudomonadati</taxon>
        <taxon>Pseudomonadota</taxon>
        <taxon>Alphaproteobacteria</taxon>
        <taxon>Hyphomicrobiales</taxon>
        <taxon>Phyllobacteriaceae</taxon>
        <taxon>Manganibacter</taxon>
    </lineage>
</organism>
<dbReference type="STRING" id="1873176.BFN67_17015"/>
<dbReference type="Gene3D" id="3.40.30.10">
    <property type="entry name" value="Glutaredoxin"/>
    <property type="match status" value="1"/>
</dbReference>
<reference evidence="1 2" key="1">
    <citation type="journal article" date="2016" name="Int. J. Syst. Evol. Microbiol.">
        <title>Pseudaminobacter manganicus sp. nov., isolated from sludge of a manganese mine.</title>
        <authorList>
            <person name="Li J."/>
            <person name="Huang J."/>
            <person name="Liao S."/>
            <person name="Wang G."/>
        </authorList>
    </citation>
    <scope>NUCLEOTIDE SEQUENCE [LARGE SCALE GENOMIC DNA]</scope>
    <source>
        <strain evidence="1 2">JH-7</strain>
    </source>
</reference>
<keyword evidence="2" id="KW-1185">Reference proteome</keyword>
<comment type="caution">
    <text evidence="1">The sequence shown here is derived from an EMBL/GenBank/DDBJ whole genome shotgun (WGS) entry which is preliminary data.</text>
</comment>
<gene>
    <name evidence="1" type="ORF">BFN67_17015</name>
</gene>
<dbReference type="EMBL" id="MDET01000013">
    <property type="protein sequence ID" value="OQM75674.1"/>
    <property type="molecule type" value="Genomic_DNA"/>
</dbReference>
<dbReference type="InterPro" id="IPR036249">
    <property type="entry name" value="Thioredoxin-like_sf"/>
</dbReference>
<dbReference type="AlphaFoldDB" id="A0A1V8RRC3"/>
<dbReference type="CDD" id="cd02966">
    <property type="entry name" value="TlpA_like_family"/>
    <property type="match status" value="1"/>
</dbReference>
<evidence type="ECO:0000313" key="1">
    <source>
        <dbReference type="EMBL" id="OQM75674.1"/>
    </source>
</evidence>
<evidence type="ECO:0000313" key="2">
    <source>
        <dbReference type="Proteomes" id="UP000191905"/>
    </source>
</evidence>
<name>A0A1V8RRC3_9HYPH</name>
<dbReference type="SUPFAM" id="SSF52833">
    <property type="entry name" value="Thioredoxin-like"/>
    <property type="match status" value="1"/>
</dbReference>
<evidence type="ECO:0008006" key="3">
    <source>
        <dbReference type="Google" id="ProtNLM"/>
    </source>
</evidence>
<sequence>MPSLDRLQSLKGGTDFEVVALSIDKGGTEQVQPFFEEIGIKRLEMYLDQPGVSMQALKIVGLPTTLLVGKDGRELARWVGPKEWDDPETVKEIEALLARSEGD</sequence>
<protein>
    <recommendedName>
        <fullName evidence="3">Redoxin domain-containing protein</fullName>
    </recommendedName>
</protein>